<dbReference type="GO" id="GO:0008936">
    <property type="term" value="F:nicotinamidase activity"/>
    <property type="evidence" value="ECO:0007669"/>
    <property type="project" value="UniProtKB-EC"/>
</dbReference>
<evidence type="ECO:0000256" key="6">
    <source>
        <dbReference type="ARBA" id="ARBA00039017"/>
    </source>
</evidence>
<dbReference type="NCBIfam" id="NF008623">
    <property type="entry name" value="PRK11609.1"/>
    <property type="match status" value="1"/>
</dbReference>
<organism evidence="10 11">
    <name type="scientific">Thermoanaerobaculum aquaticum</name>
    <dbReference type="NCBI Taxonomy" id="1312852"/>
    <lineage>
        <taxon>Bacteria</taxon>
        <taxon>Pseudomonadati</taxon>
        <taxon>Acidobacteriota</taxon>
        <taxon>Thermoanaerobaculia</taxon>
        <taxon>Thermoanaerobaculales</taxon>
        <taxon>Thermoanaerobaculaceae</taxon>
        <taxon>Thermoanaerobaculum</taxon>
    </lineage>
</organism>
<evidence type="ECO:0000256" key="4">
    <source>
        <dbReference type="ARBA" id="ARBA00022801"/>
    </source>
</evidence>
<evidence type="ECO:0000259" key="9">
    <source>
        <dbReference type="Pfam" id="PF00857"/>
    </source>
</evidence>
<proteinExistence type="inferred from homology"/>
<evidence type="ECO:0000313" key="11">
    <source>
        <dbReference type="Proteomes" id="UP000027284"/>
    </source>
</evidence>
<comment type="similarity">
    <text evidence="1">Belongs to the isochorismatase family.</text>
</comment>
<evidence type="ECO:0000256" key="2">
    <source>
        <dbReference type="ARBA" id="ARBA00022642"/>
    </source>
</evidence>
<dbReference type="InterPro" id="IPR036380">
    <property type="entry name" value="Isochorismatase-like_sf"/>
</dbReference>
<name>A0A062XW45_9BACT</name>
<dbReference type="InterPro" id="IPR000868">
    <property type="entry name" value="Isochorismatase-like_dom"/>
</dbReference>
<dbReference type="Gene3D" id="3.40.50.850">
    <property type="entry name" value="Isochorismatase-like"/>
    <property type="match status" value="1"/>
</dbReference>
<dbReference type="PANTHER" id="PTHR11080:SF2">
    <property type="entry name" value="LD05707P"/>
    <property type="match status" value="1"/>
</dbReference>
<dbReference type="STRING" id="1312852.EG19_00230"/>
<dbReference type="RefSeq" id="WP_038046145.1">
    <property type="nucleotide sequence ID" value="NZ_JMFG01000001.1"/>
</dbReference>
<dbReference type="Pfam" id="PF00857">
    <property type="entry name" value="Isochorismatase"/>
    <property type="match status" value="1"/>
</dbReference>
<dbReference type="OrthoDB" id="9796485at2"/>
<evidence type="ECO:0000313" key="10">
    <source>
        <dbReference type="EMBL" id="KDA55083.1"/>
    </source>
</evidence>
<dbReference type="Proteomes" id="UP000027284">
    <property type="component" value="Unassembled WGS sequence"/>
</dbReference>
<dbReference type="CDD" id="cd01011">
    <property type="entry name" value="nicotinamidase"/>
    <property type="match status" value="1"/>
</dbReference>
<comment type="caution">
    <text evidence="10">The sequence shown here is derived from an EMBL/GenBank/DDBJ whole genome shotgun (WGS) entry which is preliminary data.</text>
</comment>
<protein>
    <recommendedName>
        <fullName evidence="8">Nicotinamidase</fullName>
        <ecNumber evidence="6">3.5.1.19</ecNumber>
    </recommendedName>
    <alternativeName>
        <fullName evidence="7">Nicotinamide deamidase</fullName>
    </alternativeName>
</protein>
<dbReference type="SUPFAM" id="SSF52499">
    <property type="entry name" value="Isochorismatase-like hydrolases"/>
    <property type="match status" value="1"/>
</dbReference>
<gene>
    <name evidence="10" type="ORF">EG19_00230</name>
</gene>
<keyword evidence="2" id="KW-0662">Pyridine nucleotide biosynthesis</keyword>
<feature type="domain" description="Isochorismatase-like" evidence="9">
    <location>
        <begin position="3"/>
        <end position="199"/>
    </location>
</feature>
<dbReference type="InterPro" id="IPR052347">
    <property type="entry name" value="Isochorismatase_Nicotinamidase"/>
</dbReference>
<evidence type="ECO:0000256" key="7">
    <source>
        <dbReference type="ARBA" id="ARBA00043224"/>
    </source>
</evidence>
<reference evidence="10 11" key="1">
    <citation type="submission" date="2014-04" db="EMBL/GenBank/DDBJ databases">
        <title>The Genome Sequence of Thermoanaerobaculum aquaticum MP-01, The First Cultivated Group 23 Acidobacterium.</title>
        <authorList>
            <person name="Stamps B.W."/>
            <person name="Losey N.A."/>
            <person name="Lawson P.A."/>
            <person name="Stevenson B.S."/>
        </authorList>
    </citation>
    <scope>NUCLEOTIDE SEQUENCE [LARGE SCALE GENOMIC DNA]</scope>
    <source>
        <strain evidence="10 11">MP-01</strain>
    </source>
</reference>
<dbReference type="EMBL" id="JMFG01000001">
    <property type="protein sequence ID" value="KDA55083.1"/>
    <property type="molecule type" value="Genomic_DNA"/>
</dbReference>
<dbReference type="PANTHER" id="PTHR11080">
    <property type="entry name" value="PYRAZINAMIDASE/NICOTINAMIDASE"/>
    <property type="match status" value="1"/>
</dbReference>
<keyword evidence="3" id="KW-0479">Metal-binding</keyword>
<evidence type="ECO:0000256" key="1">
    <source>
        <dbReference type="ARBA" id="ARBA00006336"/>
    </source>
</evidence>
<evidence type="ECO:0000256" key="8">
    <source>
        <dbReference type="ARBA" id="ARBA00072277"/>
    </source>
</evidence>
<dbReference type="AlphaFoldDB" id="A0A062XW45"/>
<keyword evidence="11" id="KW-1185">Reference proteome</keyword>
<dbReference type="GO" id="GO:0046872">
    <property type="term" value="F:metal ion binding"/>
    <property type="evidence" value="ECO:0007669"/>
    <property type="project" value="UniProtKB-KW"/>
</dbReference>
<evidence type="ECO:0000256" key="3">
    <source>
        <dbReference type="ARBA" id="ARBA00022723"/>
    </source>
</evidence>
<sequence length="201" mass="21836">MEALLVVDVQNDFCPGGALPVPHGDEVVPVINRLCTRFPVVVASQDWHPEDHVSFASNHPGKQVLDVVEVEGQPQVLWPDHCVAGSWGADFHPGLETRFFRMIIRKGTDPRVDSYSAFRDNRKDRVTGLAGFLRELGVTAVTVVGLATDYCVAATALDAVELGFGARVFLPACRAVGAPPGHTEKTLERLRQAGVTLIENE</sequence>
<dbReference type="GO" id="GO:0019363">
    <property type="term" value="P:pyridine nucleotide biosynthetic process"/>
    <property type="evidence" value="ECO:0007669"/>
    <property type="project" value="UniProtKB-KW"/>
</dbReference>
<accession>A0A062XW45</accession>
<keyword evidence="4" id="KW-0378">Hydrolase</keyword>
<dbReference type="EC" id="3.5.1.19" evidence="6"/>
<comment type="pathway">
    <text evidence="5">Cofactor biosynthesis; nicotinate biosynthesis; nicotinate from nicotinamide: step 1/1.</text>
</comment>
<evidence type="ECO:0000256" key="5">
    <source>
        <dbReference type="ARBA" id="ARBA00037900"/>
    </source>
</evidence>
<dbReference type="FunFam" id="3.40.50.850:FF:000006">
    <property type="entry name" value="Bifunctional pyrazinamidase/nicotinamidase"/>
    <property type="match status" value="1"/>
</dbReference>